<proteinExistence type="predicted"/>
<evidence type="ECO:0000313" key="2">
    <source>
        <dbReference type="EMBL" id="RQH06620.1"/>
    </source>
</evidence>
<name>A0A3N6PWA0_9BURK</name>
<accession>A0A3N6PWA0</accession>
<feature type="compositionally biased region" description="Gly residues" evidence="1">
    <location>
        <begin position="324"/>
        <end position="345"/>
    </location>
</feature>
<dbReference type="RefSeq" id="WP_124151297.1">
    <property type="nucleotide sequence ID" value="NZ_RQIS01000007.1"/>
</dbReference>
<dbReference type="EMBL" id="RQIS01000007">
    <property type="protein sequence ID" value="RQH06620.1"/>
    <property type="molecule type" value="Genomic_DNA"/>
</dbReference>
<evidence type="ECO:0000313" key="3">
    <source>
        <dbReference type="Proteomes" id="UP000272778"/>
    </source>
</evidence>
<feature type="region of interest" description="Disordered" evidence="1">
    <location>
        <begin position="300"/>
        <end position="397"/>
    </location>
</feature>
<keyword evidence="3" id="KW-1185">Reference proteome</keyword>
<sequence length="499" mass="52422">MLFMPVDLFKPWVQGQQQAVKDNWDDLFNSEKLRQDYVKTNEAEGTEGSDIFATNARNQYLGDTANRQDVLGAAAQPGKLATTQLTSDTQQAAAQSLQDQGYPAQYGSTMGARAMSNLAMTGLGTTEQNAAISALTPQAQNLGTMAGQDIINTAKYKNQAGAFQLAQQPVMQQAQAAVNTGNAQLIPQRVQLESATNADQLANAQSLRRAQLLQQNATQVANLMSFRGDSSTPDNALALQQHTDSTNAWLRGQGLLDANQQVVYPPGQEPVINTYNPNGSILSTVPAVPTFDRWAAYTSPAASASTRTGSRGAKTTAPVANPLVGGGDGGGIIGGAGGGMGGSAGGPAPRAPGTSLPTGSDWRRGQQQPGTTPNPLAPPGSPGTTNQPGTPSVPVTQDQVDQARTALDTLNRRKLVLFQQYPGLQNASLGFHRLDMPFEGGGEADVPAPAIKALAKLDSDITAAKQGYDLMRQRFGMAEQARQAAADNQAAEDILRNLK</sequence>
<dbReference type="Proteomes" id="UP000272778">
    <property type="component" value="Unassembled WGS sequence"/>
</dbReference>
<feature type="compositionally biased region" description="Polar residues" evidence="1">
    <location>
        <begin position="365"/>
        <end position="374"/>
    </location>
</feature>
<organism evidence="2 3">
    <name type="scientific">Paraburkholderia dinghuensis</name>
    <dbReference type="NCBI Taxonomy" id="2305225"/>
    <lineage>
        <taxon>Bacteria</taxon>
        <taxon>Pseudomonadati</taxon>
        <taxon>Pseudomonadota</taxon>
        <taxon>Betaproteobacteria</taxon>
        <taxon>Burkholderiales</taxon>
        <taxon>Burkholderiaceae</taxon>
        <taxon>Paraburkholderia</taxon>
    </lineage>
</organism>
<feature type="compositionally biased region" description="Polar residues" evidence="1">
    <location>
        <begin position="382"/>
        <end position="397"/>
    </location>
</feature>
<dbReference type="AlphaFoldDB" id="A0A3N6PWA0"/>
<protein>
    <submittedName>
        <fullName evidence="2">Uncharacterized protein</fullName>
    </submittedName>
</protein>
<evidence type="ECO:0000256" key="1">
    <source>
        <dbReference type="SAM" id="MobiDB-lite"/>
    </source>
</evidence>
<comment type="caution">
    <text evidence="2">The sequence shown here is derived from an EMBL/GenBank/DDBJ whole genome shotgun (WGS) entry which is preliminary data.</text>
</comment>
<reference evidence="2 3" key="1">
    <citation type="submission" date="2018-11" db="EMBL/GenBank/DDBJ databases">
        <title>Paraburkholderia sp. DHOA04, isolated from soil.</title>
        <authorList>
            <person name="Gao Z.-H."/>
            <person name="Qiu L.-H."/>
            <person name="Fu J.-C."/>
        </authorList>
    </citation>
    <scope>NUCLEOTIDE SEQUENCE [LARGE SCALE GENOMIC DNA]</scope>
    <source>
        <strain evidence="2 3">DHOA04</strain>
    </source>
</reference>
<feature type="compositionally biased region" description="Low complexity" evidence="1">
    <location>
        <begin position="300"/>
        <end position="313"/>
    </location>
</feature>
<gene>
    <name evidence="2" type="ORF">D1Y85_12165</name>
</gene>